<reference evidence="1 2" key="1">
    <citation type="submission" date="2023-02" db="EMBL/GenBank/DDBJ databases">
        <title>Genome sequence of Novosphingobium humi KACC 19094.</title>
        <authorList>
            <person name="Kim S."/>
            <person name="Heo J."/>
            <person name="Kwon S.-W."/>
        </authorList>
    </citation>
    <scope>NUCLEOTIDE SEQUENCE [LARGE SCALE GENOMIC DNA]</scope>
    <source>
        <strain evidence="1 2">KACC 19094</strain>
        <plasmid evidence="1 2">unnamed1</plasmid>
    </source>
</reference>
<dbReference type="PRINTS" id="PR00419">
    <property type="entry name" value="ADXRDTASE"/>
</dbReference>
<dbReference type="Proteomes" id="UP001218231">
    <property type="component" value="Plasmid unnamed1"/>
</dbReference>
<dbReference type="PANTHER" id="PTHR16128:SF5">
    <property type="entry name" value="FAD_NAD(P)-BINDING OXIDOREDUCTASE FAMILY PROTEIN"/>
    <property type="match status" value="1"/>
</dbReference>
<organism evidence="1 2">
    <name type="scientific">Novosphingobium humi</name>
    <dbReference type="NCBI Taxonomy" id="2282397"/>
    <lineage>
        <taxon>Bacteria</taxon>
        <taxon>Pseudomonadati</taxon>
        <taxon>Pseudomonadota</taxon>
        <taxon>Alphaproteobacteria</taxon>
        <taxon>Sphingomonadales</taxon>
        <taxon>Sphingomonadaceae</taxon>
        <taxon>Novosphingobium</taxon>
    </lineage>
</organism>
<dbReference type="PANTHER" id="PTHR16128">
    <property type="entry name" value="FAD/NAD(P)-BINDING OXIDOREDUCTASE FAMILY PROTEIN"/>
    <property type="match status" value="1"/>
</dbReference>
<gene>
    <name evidence="1" type="ORF">PQ457_17785</name>
</gene>
<accession>A0ABY7U683</accession>
<sequence length="312" mass="33508">MRIVIIGAGMSGLACAQALEQMGHEVTLFDKGRGPGGRMSTRRVALDETHISFDHGAQFFTAREHAFRAQVEQWRKDGVVAPWPAAKEDAWVGTPGMNAPIAHMAKAHNTRFASHAMGLVREGAEWRVLLNDGSRHGPYDAAILALPAEQAAAFLGTYDLTMAACAITARSRPCWTAMIAFAERLPFESDVLDPSGPVGWAARNSAKPCRPVAEAWVVQASPEWSIQHLEDDAASVAGHLAGWLAQQGDGAPLPAPIHLSAHRWRYAVAPHSTKGALWNADLRLGACGDWLLGPRIELAWLSGTRLAALIGG</sequence>
<geneLocation type="plasmid" evidence="1 2">
    <name>unnamed1</name>
</geneLocation>
<protein>
    <submittedName>
        <fullName evidence="1">FAD-dependent oxidoreductase</fullName>
    </submittedName>
</protein>
<evidence type="ECO:0000313" key="1">
    <source>
        <dbReference type="EMBL" id="WCT79914.1"/>
    </source>
</evidence>
<dbReference type="RefSeq" id="WP_273620186.1">
    <property type="nucleotide sequence ID" value="NZ_CP117418.1"/>
</dbReference>
<name>A0ABY7U683_9SPHN</name>
<dbReference type="InterPro" id="IPR036188">
    <property type="entry name" value="FAD/NAD-bd_sf"/>
</dbReference>
<evidence type="ECO:0000313" key="2">
    <source>
        <dbReference type="Proteomes" id="UP001218231"/>
    </source>
</evidence>
<dbReference type="SUPFAM" id="SSF51905">
    <property type="entry name" value="FAD/NAD(P)-binding domain"/>
    <property type="match status" value="1"/>
</dbReference>
<dbReference type="Pfam" id="PF13450">
    <property type="entry name" value="NAD_binding_8"/>
    <property type="match status" value="1"/>
</dbReference>
<dbReference type="Gene3D" id="3.90.660.10">
    <property type="match status" value="1"/>
</dbReference>
<keyword evidence="2" id="KW-1185">Reference proteome</keyword>
<dbReference type="Gene3D" id="3.50.50.60">
    <property type="entry name" value="FAD/NAD(P)-binding domain"/>
    <property type="match status" value="1"/>
</dbReference>
<keyword evidence="1" id="KW-0614">Plasmid</keyword>
<dbReference type="EMBL" id="CP117418">
    <property type="protein sequence ID" value="WCT79914.1"/>
    <property type="molecule type" value="Genomic_DNA"/>
</dbReference>
<proteinExistence type="predicted"/>
<dbReference type="PROSITE" id="PS51257">
    <property type="entry name" value="PROKAR_LIPOPROTEIN"/>
    <property type="match status" value="1"/>
</dbReference>